<protein>
    <submittedName>
        <fullName evidence="2 4">Uncharacterized protein</fullName>
    </submittedName>
</protein>
<dbReference type="AlphaFoldDB" id="A0A183HHB4"/>
<reference evidence="2 3" key="2">
    <citation type="submission" date="2018-11" db="EMBL/GenBank/DDBJ databases">
        <authorList>
            <consortium name="Pathogen Informatics"/>
        </authorList>
    </citation>
    <scope>NUCLEOTIDE SEQUENCE [LARGE SCALE GENOMIC DNA]</scope>
</reference>
<keyword evidence="3" id="KW-1185">Reference proteome</keyword>
<evidence type="ECO:0000256" key="1">
    <source>
        <dbReference type="SAM" id="Coils"/>
    </source>
</evidence>
<gene>
    <name evidence="2" type="ORF">OFLC_LOCUS6878</name>
</gene>
<evidence type="ECO:0000313" key="4">
    <source>
        <dbReference type="WBParaSite" id="OFLC_0000687501-mRNA-1"/>
    </source>
</evidence>
<sequence>MDKQLSDENLSSTILKKQLERIKKKEEIRDVIHEPVVVHESTEPEFSILCSLREVYDPENANTQFLRLMAEKTASKVDKLREDNIRLRNLIESREMRLKEFEDLNAELLEKAQNLEN</sequence>
<accession>A0A183HHB4</accession>
<name>A0A183HHB4_9BILA</name>
<dbReference type="Proteomes" id="UP000267606">
    <property type="component" value="Unassembled WGS sequence"/>
</dbReference>
<organism evidence="4">
    <name type="scientific">Onchocerca flexuosa</name>
    <dbReference type="NCBI Taxonomy" id="387005"/>
    <lineage>
        <taxon>Eukaryota</taxon>
        <taxon>Metazoa</taxon>
        <taxon>Ecdysozoa</taxon>
        <taxon>Nematoda</taxon>
        <taxon>Chromadorea</taxon>
        <taxon>Rhabditida</taxon>
        <taxon>Spirurina</taxon>
        <taxon>Spiruromorpha</taxon>
        <taxon>Filarioidea</taxon>
        <taxon>Onchocercidae</taxon>
        <taxon>Onchocerca</taxon>
    </lineage>
</organism>
<reference evidence="4" key="1">
    <citation type="submission" date="2016-06" db="UniProtKB">
        <authorList>
            <consortium name="WormBaseParasite"/>
        </authorList>
    </citation>
    <scope>IDENTIFICATION</scope>
</reference>
<proteinExistence type="predicted"/>
<dbReference type="WBParaSite" id="OFLC_0000687501-mRNA-1">
    <property type="protein sequence ID" value="OFLC_0000687501-mRNA-1"/>
    <property type="gene ID" value="OFLC_0000687501"/>
</dbReference>
<dbReference type="EMBL" id="UZAJ01006811">
    <property type="protein sequence ID" value="VDO48224.1"/>
    <property type="molecule type" value="Genomic_DNA"/>
</dbReference>
<feature type="coiled-coil region" evidence="1">
    <location>
        <begin position="70"/>
        <end position="111"/>
    </location>
</feature>
<evidence type="ECO:0000313" key="2">
    <source>
        <dbReference type="EMBL" id="VDO48224.1"/>
    </source>
</evidence>
<keyword evidence="1" id="KW-0175">Coiled coil</keyword>
<evidence type="ECO:0000313" key="3">
    <source>
        <dbReference type="Proteomes" id="UP000267606"/>
    </source>
</evidence>